<dbReference type="AlphaFoldDB" id="A0A0M3HG05"/>
<feature type="compositionally biased region" description="Polar residues" evidence="1">
    <location>
        <begin position="27"/>
        <end position="37"/>
    </location>
</feature>
<accession>A0A0M3HG05</accession>
<organism evidence="2 3">
    <name type="scientific">Ascaris lumbricoides</name>
    <name type="common">Giant roundworm</name>
    <dbReference type="NCBI Taxonomy" id="6252"/>
    <lineage>
        <taxon>Eukaryota</taxon>
        <taxon>Metazoa</taxon>
        <taxon>Ecdysozoa</taxon>
        <taxon>Nematoda</taxon>
        <taxon>Chromadorea</taxon>
        <taxon>Rhabditida</taxon>
        <taxon>Spirurina</taxon>
        <taxon>Ascaridomorpha</taxon>
        <taxon>Ascaridoidea</taxon>
        <taxon>Ascarididae</taxon>
        <taxon>Ascaris</taxon>
    </lineage>
</organism>
<feature type="region of interest" description="Disordered" evidence="1">
    <location>
        <begin position="27"/>
        <end position="142"/>
    </location>
</feature>
<evidence type="ECO:0000256" key="1">
    <source>
        <dbReference type="SAM" id="MobiDB-lite"/>
    </source>
</evidence>
<proteinExistence type="predicted"/>
<dbReference type="Proteomes" id="UP000036681">
    <property type="component" value="Unplaced"/>
</dbReference>
<sequence>MRNGLHAELKDENLEVRRDNGIGIACSETTSSESNGYSAAAECSSASNAKLSNGDDSEKAGVVGGTDATNSRSDSVEVDSETDSLDHVDCIELDDGDSSAGAPPPKKKKCEEGSEKDEQESPVPEDPQIESAQKKPESTSSEVLLKKLEGYVKEAIATGTNVERFGIHMFFNRLSCMRSEVSGAII</sequence>
<evidence type="ECO:0000313" key="3">
    <source>
        <dbReference type="WBParaSite" id="ALUE_0000045001-mRNA-1"/>
    </source>
</evidence>
<protein>
    <submittedName>
        <fullName evidence="3">DEK_C domain-containing protein</fullName>
    </submittedName>
</protein>
<reference evidence="3" key="1">
    <citation type="submission" date="2017-02" db="UniProtKB">
        <authorList>
            <consortium name="WormBaseParasite"/>
        </authorList>
    </citation>
    <scope>IDENTIFICATION</scope>
</reference>
<dbReference type="WBParaSite" id="ALUE_0000045001-mRNA-1">
    <property type="protein sequence ID" value="ALUE_0000045001-mRNA-1"/>
    <property type="gene ID" value="ALUE_0000045001"/>
</dbReference>
<name>A0A0M3HG05_ASCLU</name>
<feature type="compositionally biased region" description="Low complexity" evidence="1">
    <location>
        <begin position="38"/>
        <end position="49"/>
    </location>
</feature>
<keyword evidence="2" id="KW-1185">Reference proteome</keyword>
<evidence type="ECO:0000313" key="2">
    <source>
        <dbReference type="Proteomes" id="UP000036681"/>
    </source>
</evidence>